<proteinExistence type="predicted"/>
<organism evidence="1 2">
    <name type="scientific">Rhododendron molle</name>
    <name type="common">Chinese azalea</name>
    <name type="synonym">Azalea mollis</name>
    <dbReference type="NCBI Taxonomy" id="49168"/>
    <lineage>
        <taxon>Eukaryota</taxon>
        <taxon>Viridiplantae</taxon>
        <taxon>Streptophyta</taxon>
        <taxon>Embryophyta</taxon>
        <taxon>Tracheophyta</taxon>
        <taxon>Spermatophyta</taxon>
        <taxon>Magnoliopsida</taxon>
        <taxon>eudicotyledons</taxon>
        <taxon>Gunneridae</taxon>
        <taxon>Pentapetalae</taxon>
        <taxon>asterids</taxon>
        <taxon>Ericales</taxon>
        <taxon>Ericaceae</taxon>
        <taxon>Ericoideae</taxon>
        <taxon>Rhodoreae</taxon>
        <taxon>Rhododendron</taxon>
    </lineage>
</organism>
<evidence type="ECO:0000313" key="2">
    <source>
        <dbReference type="Proteomes" id="UP001062846"/>
    </source>
</evidence>
<name>A0ACC0MW73_RHOML</name>
<comment type="caution">
    <text evidence="1">The sequence shown here is derived from an EMBL/GenBank/DDBJ whole genome shotgun (WGS) entry which is preliminary data.</text>
</comment>
<reference evidence="1" key="1">
    <citation type="submission" date="2022-02" db="EMBL/GenBank/DDBJ databases">
        <title>Plant Genome Project.</title>
        <authorList>
            <person name="Zhang R.-G."/>
        </authorList>
    </citation>
    <scope>NUCLEOTIDE SEQUENCE</scope>
    <source>
        <strain evidence="1">AT1</strain>
    </source>
</reference>
<accession>A0ACC0MW73</accession>
<dbReference type="Proteomes" id="UP001062846">
    <property type="component" value="Chromosome 8"/>
</dbReference>
<dbReference type="EMBL" id="CM046395">
    <property type="protein sequence ID" value="KAI8544772.1"/>
    <property type="molecule type" value="Genomic_DNA"/>
</dbReference>
<evidence type="ECO:0000313" key="1">
    <source>
        <dbReference type="EMBL" id="KAI8544772.1"/>
    </source>
</evidence>
<protein>
    <submittedName>
        <fullName evidence="1">Uncharacterized protein</fullName>
    </submittedName>
</protein>
<keyword evidence="2" id="KW-1185">Reference proteome</keyword>
<sequence length="244" mass="27926">MFPEYEEKYEQQQLSNQPVSEQVFQVPTQQENSTPLLDKKGESKEEDQNKVEAPRDLKNRAKKSIPTWMLLLLVSIFGAVTQRMKKSPIYQQYEGGDYGFDPQLDFLQFLEEARKNTSKDNYDDTTQYPEEAQNRQSDEVKKNRKSWKKSLFSWWNAGKKSNSSMVAPTSNSYIPKPKRSLSASGPISGSGGSTSCRFRRQTSGPLKSVFHLTNEVEDEIPYMCLDKLDNPHGVQSYGPVYLVT</sequence>
<gene>
    <name evidence="1" type="ORF">RHMOL_Rhmol08G0320900</name>
</gene>